<proteinExistence type="predicted"/>
<dbReference type="OrthoDB" id="7033132at2"/>
<gene>
    <name evidence="1" type="ORF">CRX42_19565</name>
</gene>
<dbReference type="Proteomes" id="UP000247437">
    <property type="component" value="Unassembled WGS sequence"/>
</dbReference>
<dbReference type="AlphaFoldDB" id="A0A2W0EK08"/>
<evidence type="ECO:0000313" key="1">
    <source>
        <dbReference type="EMBL" id="PYY68843.1"/>
    </source>
</evidence>
<sequence length="63" mass="7050">MPLFCKKHNPPVGASLLAMIVNDDAGNLKKRVALKSFASKLAPTRLRATFREYEIFPPTTLYT</sequence>
<protein>
    <submittedName>
        <fullName evidence="1">Uncharacterized protein</fullName>
    </submittedName>
</protein>
<accession>A0A2W0EK08</accession>
<organism evidence="1 2">
    <name type="scientific">Pseudomonas jessenii</name>
    <dbReference type="NCBI Taxonomy" id="77298"/>
    <lineage>
        <taxon>Bacteria</taxon>
        <taxon>Pseudomonadati</taxon>
        <taxon>Pseudomonadota</taxon>
        <taxon>Gammaproteobacteria</taxon>
        <taxon>Pseudomonadales</taxon>
        <taxon>Pseudomonadaceae</taxon>
        <taxon>Pseudomonas</taxon>
    </lineage>
</organism>
<comment type="caution">
    <text evidence="1">The sequence shown here is derived from an EMBL/GenBank/DDBJ whole genome shotgun (WGS) entry which is preliminary data.</text>
</comment>
<name>A0A2W0EK08_PSEJE</name>
<reference evidence="1 2" key="1">
    <citation type="journal article" date="2018" name="Appl. Microbiol. Biotechnol.">
        <title>Characterization of the caprolactam degradation pathway in Pseudomonas jessenii using mass spectrometry-based proteomics.</title>
        <authorList>
            <person name="Otzen M."/>
            <person name="Palacio C."/>
            <person name="Janssen D.B."/>
        </authorList>
    </citation>
    <scope>NUCLEOTIDE SEQUENCE [LARGE SCALE GENOMIC DNA]</scope>
    <source>
        <strain evidence="1 2">GO3</strain>
    </source>
</reference>
<evidence type="ECO:0000313" key="2">
    <source>
        <dbReference type="Proteomes" id="UP000247437"/>
    </source>
</evidence>
<dbReference type="EMBL" id="PDLL01000259">
    <property type="protein sequence ID" value="PYY68843.1"/>
    <property type="molecule type" value="Genomic_DNA"/>
</dbReference>